<evidence type="ECO:0000256" key="3">
    <source>
        <dbReference type="SAM" id="SignalP"/>
    </source>
</evidence>
<feature type="region of interest" description="Disordered" evidence="1">
    <location>
        <begin position="378"/>
        <end position="410"/>
    </location>
</feature>
<organism evidence="4 5">
    <name type="scientific">Embleya scabrispora</name>
    <dbReference type="NCBI Taxonomy" id="159449"/>
    <lineage>
        <taxon>Bacteria</taxon>
        <taxon>Bacillati</taxon>
        <taxon>Actinomycetota</taxon>
        <taxon>Actinomycetes</taxon>
        <taxon>Kitasatosporales</taxon>
        <taxon>Streptomycetaceae</taxon>
        <taxon>Embleya</taxon>
    </lineage>
</organism>
<dbReference type="OrthoDB" id="4336829at2"/>
<feature type="chain" id="PRO_5012572008" description="Alpha-galactosidase NEW3 domain-containing protein" evidence="3">
    <location>
        <begin position="24"/>
        <end position="453"/>
    </location>
</feature>
<keyword evidence="5" id="KW-1185">Reference proteome</keyword>
<proteinExistence type="predicted"/>
<evidence type="ECO:0000313" key="5">
    <source>
        <dbReference type="Proteomes" id="UP000190037"/>
    </source>
</evidence>
<reference evidence="4 5" key="1">
    <citation type="submission" date="2017-03" db="EMBL/GenBank/DDBJ databases">
        <title>Draft genome sequence of Streptomyces scabrisporus NF3, endophyte isolated from Amphipterygium adstringens.</title>
        <authorList>
            <person name="Vazquez M."/>
            <person name="Ceapa C.D."/>
            <person name="Rodriguez Luna D."/>
            <person name="Sanchez Esquivel S."/>
        </authorList>
    </citation>
    <scope>NUCLEOTIDE SEQUENCE [LARGE SCALE GENOMIC DNA]</scope>
    <source>
        <strain evidence="4 5">NF3</strain>
    </source>
</reference>
<name>A0A1T3P2E3_9ACTN</name>
<keyword evidence="2" id="KW-0812">Transmembrane</keyword>
<protein>
    <recommendedName>
        <fullName evidence="6">Alpha-galactosidase NEW3 domain-containing protein</fullName>
    </recommendedName>
</protein>
<keyword evidence="2" id="KW-0472">Membrane</keyword>
<sequence>MRLRRCLASTAFLVLLGSPTADAAPAPTAPAAEVPAADGQQVELTGAPDRIRPAVPVEVTARMRNTGPTPLLLEPEVSIGGDRGIAPEQVRLEVLDPVRGAWVLRPLGTLGSTSLPLPGTSAVPETSGRLAPGATVEFRLRFTIAANVPTQFVQVSMRGRSHSPSTGDEPRFTRALAFDAALLGPDGSAPTRPPLPDETRSPSVPDAGPDRSGGMAKTFPTARRGDGPTFNLVGVPGRLQAGGGAAEFKVTFSNDTGRIIPGVRPEVVFTSGQSPITPGQLVVEVYDSYDRGWSPVSLQVLTDPANGRDAHLAGALTPKPWDGQRQLPPGEFATISLRVSIPAGSPVAGGDLAVLAGGAAPNGVGPDLSSRSDYQVLHVPNPGGPTRAPTLRPELPPTAPDSAAGQRREDHDDTFTFATVAIWVTLAVLGATIVHFARKNRRQGAGTPLGPDA</sequence>
<accession>A0A1T3P2E3</accession>
<dbReference type="Proteomes" id="UP000190037">
    <property type="component" value="Unassembled WGS sequence"/>
</dbReference>
<evidence type="ECO:0000256" key="1">
    <source>
        <dbReference type="SAM" id="MobiDB-lite"/>
    </source>
</evidence>
<comment type="caution">
    <text evidence="4">The sequence shown here is derived from an EMBL/GenBank/DDBJ whole genome shotgun (WGS) entry which is preliminary data.</text>
</comment>
<feature type="transmembrane region" description="Helical" evidence="2">
    <location>
        <begin position="415"/>
        <end position="437"/>
    </location>
</feature>
<keyword evidence="3" id="KW-0732">Signal</keyword>
<keyword evidence="2" id="KW-1133">Transmembrane helix</keyword>
<gene>
    <name evidence="4" type="ORF">B4N89_22075</name>
</gene>
<dbReference type="AlphaFoldDB" id="A0A1T3P2E3"/>
<dbReference type="RefSeq" id="WP_078977560.1">
    <property type="nucleotide sequence ID" value="NZ_MWQN01000001.1"/>
</dbReference>
<feature type="signal peptide" evidence="3">
    <location>
        <begin position="1"/>
        <end position="23"/>
    </location>
</feature>
<evidence type="ECO:0008006" key="6">
    <source>
        <dbReference type="Google" id="ProtNLM"/>
    </source>
</evidence>
<dbReference type="EMBL" id="MWQN01000001">
    <property type="protein sequence ID" value="OPC83267.1"/>
    <property type="molecule type" value="Genomic_DNA"/>
</dbReference>
<evidence type="ECO:0000256" key="2">
    <source>
        <dbReference type="SAM" id="Phobius"/>
    </source>
</evidence>
<evidence type="ECO:0000313" key="4">
    <source>
        <dbReference type="EMBL" id="OPC83267.1"/>
    </source>
</evidence>
<feature type="region of interest" description="Disordered" evidence="1">
    <location>
        <begin position="183"/>
        <end position="229"/>
    </location>
</feature>